<proteinExistence type="inferred from homology"/>
<dbReference type="Gene3D" id="2.100.10.50">
    <property type="match status" value="1"/>
</dbReference>
<evidence type="ECO:0000256" key="3">
    <source>
        <dbReference type="ARBA" id="ARBA00010432"/>
    </source>
</evidence>
<evidence type="ECO:0000256" key="13">
    <source>
        <dbReference type="ARBA" id="ARBA00053101"/>
    </source>
</evidence>
<dbReference type="InterPro" id="IPR040335">
    <property type="entry name" value="MVB12A"/>
</dbReference>
<dbReference type="EMBL" id="HBUF01185237">
    <property type="protein sequence ID" value="CAG6656508.1"/>
    <property type="molecule type" value="Transcribed_RNA"/>
</dbReference>
<sequence>MDRRVYQSVIPDDKPITAISVLEDVQKCPSSYTVISKTLDQDSDADMWRESAFLFRKTRYLCVSKTEGIPDYIVENICIINEKETPPDGYCLIARTIDSDQRAWRKRQICYRLTKRSLAKSCISHISFQAKSKKPLEGYCSAGDLNGLTLCYKQGANVNETPSDHLYPLTPSRNSIIGPTSPYENIPPATRKQRAPSPPNYQQVEDLKPSRPAPRPPPSNYATIGPDDGLHGVPFVLNPLINNSLDNVVKSVPKMPVKTAEEIDQEFSYDFTLEKSLTQLKD</sequence>
<evidence type="ECO:0000256" key="10">
    <source>
        <dbReference type="ARBA" id="ARBA00023136"/>
    </source>
</evidence>
<dbReference type="GO" id="GO:0032510">
    <property type="term" value="P:endosome to lysosome transport via multivesicular body sorting pathway"/>
    <property type="evidence" value="ECO:0007669"/>
    <property type="project" value="TreeGrafter"/>
</dbReference>
<keyword evidence="5" id="KW-0813">Transport</keyword>
<dbReference type="GO" id="GO:0000813">
    <property type="term" value="C:ESCRT I complex"/>
    <property type="evidence" value="ECO:0007669"/>
    <property type="project" value="InterPro"/>
</dbReference>
<feature type="domain" description="MABP" evidence="16">
    <location>
        <begin position="13"/>
        <end position="156"/>
    </location>
</feature>
<dbReference type="GO" id="GO:0019075">
    <property type="term" value="P:virus maturation"/>
    <property type="evidence" value="ECO:0007669"/>
    <property type="project" value="TreeGrafter"/>
</dbReference>
<dbReference type="InterPro" id="IPR023340">
    <property type="entry name" value="UMA"/>
</dbReference>
<dbReference type="GO" id="GO:0017124">
    <property type="term" value="F:SH3 domain binding"/>
    <property type="evidence" value="ECO:0007669"/>
    <property type="project" value="UniProtKB-KW"/>
</dbReference>
<evidence type="ECO:0000256" key="12">
    <source>
        <dbReference type="ARBA" id="ARBA00033024"/>
    </source>
</evidence>
<dbReference type="GO" id="GO:0015031">
    <property type="term" value="P:protein transport"/>
    <property type="evidence" value="ECO:0007669"/>
    <property type="project" value="UniProtKB-KW"/>
</dbReference>
<keyword evidence="7" id="KW-0967">Endosome</keyword>
<dbReference type="Pfam" id="PF10240">
    <property type="entry name" value="DUF2464"/>
    <property type="match status" value="1"/>
</dbReference>
<dbReference type="AlphaFoldDB" id="A0A8D8RUE2"/>
<accession>A0A8D8RUE2</accession>
<dbReference type="InterPro" id="IPR018798">
    <property type="entry name" value="MVB12A/B"/>
</dbReference>
<name>A0A8D8RUE2_9HEMI</name>
<dbReference type="EMBL" id="HBUF01381885">
    <property type="protein sequence ID" value="CAG6730618.1"/>
    <property type="molecule type" value="Transcribed_RNA"/>
</dbReference>
<protein>
    <recommendedName>
        <fullName evidence="4">Multivesicular body subunit 12A</fullName>
    </recommendedName>
    <alternativeName>
        <fullName evidence="12">ESCRT-I complex subunit MVB12A</fullName>
    </alternativeName>
    <alternativeName>
        <fullName evidence="11">Protein FAM125A</fullName>
    </alternativeName>
</protein>
<dbReference type="EMBL" id="HBUF01035294">
    <property type="protein sequence ID" value="CAG6616281.1"/>
    <property type="molecule type" value="Transcribed_RNA"/>
</dbReference>
<evidence type="ECO:0000256" key="14">
    <source>
        <dbReference type="SAM" id="MobiDB-lite"/>
    </source>
</evidence>
<evidence type="ECO:0000256" key="8">
    <source>
        <dbReference type="ARBA" id="ARBA00022927"/>
    </source>
</evidence>
<dbReference type="InterPro" id="IPR023341">
    <property type="entry name" value="MABP"/>
</dbReference>
<reference evidence="17" key="1">
    <citation type="submission" date="2021-05" db="EMBL/GenBank/DDBJ databases">
        <authorList>
            <person name="Alioto T."/>
            <person name="Alioto T."/>
            <person name="Gomez Garrido J."/>
        </authorList>
    </citation>
    <scope>NUCLEOTIDE SEQUENCE</scope>
</reference>
<dbReference type="EMBL" id="HBUF01381884">
    <property type="protein sequence ID" value="CAG6730617.1"/>
    <property type="molecule type" value="Transcribed_RNA"/>
</dbReference>
<evidence type="ECO:0000256" key="2">
    <source>
        <dbReference type="ARBA" id="ARBA00004633"/>
    </source>
</evidence>
<dbReference type="EMBL" id="HBUF01185236">
    <property type="protein sequence ID" value="CAG6656507.1"/>
    <property type="molecule type" value="Transcribed_RNA"/>
</dbReference>
<dbReference type="EMBL" id="HBUF01381883">
    <property type="protein sequence ID" value="CAG6730616.1"/>
    <property type="molecule type" value="Transcribed_RNA"/>
</dbReference>
<evidence type="ECO:0000259" key="16">
    <source>
        <dbReference type="PROSITE" id="PS51498"/>
    </source>
</evidence>
<evidence type="ECO:0000256" key="7">
    <source>
        <dbReference type="ARBA" id="ARBA00022753"/>
    </source>
</evidence>
<comment type="subcellular location">
    <subcellularLocation>
        <location evidence="1">Cytoplasm</location>
    </subcellularLocation>
    <subcellularLocation>
        <location evidence="2">Late endosome membrane</location>
        <topology evidence="2">Peripheral membrane protein</topology>
    </subcellularLocation>
</comment>
<keyword evidence="10" id="KW-0472">Membrane</keyword>
<keyword evidence="9" id="KW-0729">SH3-binding</keyword>
<evidence type="ECO:0000256" key="4">
    <source>
        <dbReference type="ARBA" id="ARBA00017653"/>
    </source>
</evidence>
<dbReference type="EMBL" id="HBUF01185234">
    <property type="protein sequence ID" value="CAG6656505.1"/>
    <property type="molecule type" value="Transcribed_RNA"/>
</dbReference>
<dbReference type="EMBL" id="HBUF01035295">
    <property type="protein sequence ID" value="CAG6616282.1"/>
    <property type="molecule type" value="Transcribed_RNA"/>
</dbReference>
<evidence type="ECO:0000256" key="1">
    <source>
        <dbReference type="ARBA" id="ARBA00004496"/>
    </source>
</evidence>
<dbReference type="EMBL" id="HBUF01540069">
    <property type="protein sequence ID" value="CAG6754780.1"/>
    <property type="molecule type" value="Transcribed_RNA"/>
</dbReference>
<feature type="domain" description="UMA" evidence="15">
    <location>
        <begin position="230"/>
        <end position="278"/>
    </location>
</feature>
<evidence type="ECO:0000256" key="5">
    <source>
        <dbReference type="ARBA" id="ARBA00022448"/>
    </source>
</evidence>
<evidence type="ECO:0000259" key="15">
    <source>
        <dbReference type="PROSITE" id="PS51497"/>
    </source>
</evidence>
<comment type="function">
    <text evidence="13">Component of the ESCRT-I complex, a regulator of vesicular trafficking process. Required for the sorting of endocytic ubiquitinated cargos into multivesicular bodies.</text>
</comment>
<dbReference type="GO" id="GO:0031902">
    <property type="term" value="C:late endosome membrane"/>
    <property type="evidence" value="ECO:0007669"/>
    <property type="project" value="UniProtKB-SubCell"/>
</dbReference>
<dbReference type="GO" id="GO:0042058">
    <property type="term" value="P:regulation of epidermal growth factor receptor signaling pathway"/>
    <property type="evidence" value="ECO:0007669"/>
    <property type="project" value="TreeGrafter"/>
</dbReference>
<dbReference type="EMBL" id="HBUF01035296">
    <property type="protein sequence ID" value="CAG6616283.1"/>
    <property type="molecule type" value="Transcribed_RNA"/>
</dbReference>
<dbReference type="GO" id="GO:0046755">
    <property type="term" value="P:viral budding"/>
    <property type="evidence" value="ECO:0007669"/>
    <property type="project" value="TreeGrafter"/>
</dbReference>
<keyword evidence="8" id="KW-0653">Protein transport</keyword>
<evidence type="ECO:0000256" key="11">
    <source>
        <dbReference type="ARBA" id="ARBA00033002"/>
    </source>
</evidence>
<dbReference type="GO" id="GO:0005829">
    <property type="term" value="C:cytosol"/>
    <property type="evidence" value="ECO:0007669"/>
    <property type="project" value="TreeGrafter"/>
</dbReference>
<evidence type="ECO:0000256" key="6">
    <source>
        <dbReference type="ARBA" id="ARBA00022490"/>
    </source>
</evidence>
<evidence type="ECO:0000256" key="9">
    <source>
        <dbReference type="ARBA" id="ARBA00023036"/>
    </source>
</evidence>
<dbReference type="EMBL" id="HBUF01185235">
    <property type="protein sequence ID" value="CAG6656506.1"/>
    <property type="molecule type" value="Transcribed_RNA"/>
</dbReference>
<dbReference type="FunFam" id="2.100.10.50:FF:000002">
    <property type="entry name" value="Multivesicular body subunit 12B"/>
    <property type="match status" value="1"/>
</dbReference>
<keyword evidence="6" id="KW-0963">Cytoplasm</keyword>
<dbReference type="PANTHER" id="PTHR31612:SF2">
    <property type="entry name" value="MULTIVESICULAR BODY SUBUNIT 12A"/>
    <property type="match status" value="1"/>
</dbReference>
<organism evidence="17">
    <name type="scientific">Cacopsylla melanoneura</name>
    <dbReference type="NCBI Taxonomy" id="428564"/>
    <lineage>
        <taxon>Eukaryota</taxon>
        <taxon>Metazoa</taxon>
        <taxon>Ecdysozoa</taxon>
        <taxon>Arthropoda</taxon>
        <taxon>Hexapoda</taxon>
        <taxon>Insecta</taxon>
        <taxon>Pterygota</taxon>
        <taxon>Neoptera</taxon>
        <taxon>Paraneoptera</taxon>
        <taxon>Hemiptera</taxon>
        <taxon>Sternorrhyncha</taxon>
        <taxon>Psylloidea</taxon>
        <taxon>Psyllidae</taxon>
        <taxon>Psyllinae</taxon>
        <taxon>Cacopsylla</taxon>
    </lineage>
</organism>
<dbReference type="PROSITE" id="PS51497">
    <property type="entry name" value="UMA"/>
    <property type="match status" value="1"/>
</dbReference>
<dbReference type="PROSITE" id="PS51498">
    <property type="entry name" value="MABP"/>
    <property type="match status" value="1"/>
</dbReference>
<evidence type="ECO:0000313" key="17">
    <source>
        <dbReference type="EMBL" id="CAG6656506.1"/>
    </source>
</evidence>
<comment type="similarity">
    <text evidence="3">Belongs to the MVB12 family.</text>
</comment>
<dbReference type="PANTHER" id="PTHR31612">
    <property type="entry name" value="MULTIVESICULAR BODY SUBUNIT 12A"/>
    <property type="match status" value="1"/>
</dbReference>
<dbReference type="GO" id="GO:0032801">
    <property type="term" value="P:receptor catabolic process"/>
    <property type="evidence" value="ECO:0007669"/>
    <property type="project" value="TreeGrafter"/>
</dbReference>
<feature type="region of interest" description="Disordered" evidence="14">
    <location>
        <begin position="162"/>
        <end position="226"/>
    </location>
</feature>